<feature type="domain" description="ABC transporter" evidence="4">
    <location>
        <begin position="267"/>
        <end position="504"/>
    </location>
</feature>
<gene>
    <name evidence="5" type="ORF">RA178_03215</name>
</gene>
<dbReference type="PANTHER" id="PTHR43553:SF3">
    <property type="entry name" value="ABC TRANSPORTER ATP-BINDING PROTEIN MODF"/>
    <property type="match status" value="1"/>
</dbReference>
<dbReference type="KEGG" id="sog:RA178_03215"/>
<sequence length="504" mass="56535">MLDVVANQDKSIVVKQLRYGRDNDVLVVDEWQLHPAEHWAIFATDSYCGSLLGRILTGDILPDEGTIAGLPQRIGWVSLGLQQALLERELEKDELDYGSSVESLVLECCQDAKQLPALLQKVGLEPLRLRGFRQLSTGETRRVMLARALAMLPQLLILDDPYAGLDAEHQASLSELLSEVAEHSQLLIITSRQEELPPCISHVALFNGEMLKSGQSVHKLSPSMSIEQWHNHPVMAQLNALSAQRSDELLALMERQRHNAEAFDPLVEIKNGKVEYVSGLIFSGVNWRIEAGQHWQVRGQNGCGKSTLLGLILGDHPQCYSNDITLFGRPRGSGESIWQIKQRIGIVSSALHLQYRVSCSALDVLLSGFFDSIGLYHKPTKPQLDLAKEWLAILHMTGLASTSFKKLDYGQQRLLLIGRALIKQPLLLILDEPYQGLDFINRTLVMRALEMIAEHHLSQLLYVSHHREDALPAIKNFVDFIKQDDGYSVQVNYCESEDLIRLNP</sequence>
<evidence type="ECO:0000313" key="5">
    <source>
        <dbReference type="EMBL" id="WMB73648.1"/>
    </source>
</evidence>
<dbReference type="PROSITE" id="PS50893">
    <property type="entry name" value="ABC_TRANSPORTER_2"/>
    <property type="match status" value="2"/>
</dbReference>
<dbReference type="GeneID" id="301338161"/>
<dbReference type="Pfam" id="PF00005">
    <property type="entry name" value="ABC_tran"/>
    <property type="match status" value="2"/>
</dbReference>
<organism evidence="5">
    <name type="scientific">Shewanella oncorhynchi</name>
    <dbReference type="NCBI Taxonomy" id="2726434"/>
    <lineage>
        <taxon>Bacteria</taxon>
        <taxon>Pseudomonadati</taxon>
        <taxon>Pseudomonadota</taxon>
        <taxon>Gammaproteobacteria</taxon>
        <taxon>Alteromonadales</taxon>
        <taxon>Shewanellaceae</taxon>
        <taxon>Shewanella</taxon>
    </lineage>
</organism>
<evidence type="ECO:0000259" key="4">
    <source>
        <dbReference type="PROSITE" id="PS50893"/>
    </source>
</evidence>
<dbReference type="PANTHER" id="PTHR43553">
    <property type="entry name" value="HEAVY METAL TRANSPORTER"/>
    <property type="match status" value="1"/>
</dbReference>
<dbReference type="Gene3D" id="3.40.50.300">
    <property type="entry name" value="P-loop containing nucleotide triphosphate hydrolases"/>
    <property type="match status" value="2"/>
</dbReference>
<dbReference type="SUPFAM" id="SSF52540">
    <property type="entry name" value="P-loop containing nucleoside triphosphate hydrolases"/>
    <property type="match status" value="2"/>
</dbReference>
<name>A0AA50KEG8_9GAMM</name>
<evidence type="ECO:0000256" key="3">
    <source>
        <dbReference type="ARBA" id="ARBA00022840"/>
    </source>
</evidence>
<feature type="domain" description="ABC transporter" evidence="4">
    <location>
        <begin position="7"/>
        <end position="233"/>
    </location>
</feature>
<dbReference type="EMBL" id="CP132914">
    <property type="protein sequence ID" value="WMB73648.1"/>
    <property type="molecule type" value="Genomic_DNA"/>
</dbReference>
<evidence type="ECO:0000256" key="1">
    <source>
        <dbReference type="ARBA" id="ARBA00022448"/>
    </source>
</evidence>
<proteinExistence type="predicted"/>
<dbReference type="GO" id="GO:0016887">
    <property type="term" value="F:ATP hydrolysis activity"/>
    <property type="evidence" value="ECO:0007669"/>
    <property type="project" value="InterPro"/>
</dbReference>
<dbReference type="InterPro" id="IPR003439">
    <property type="entry name" value="ABC_transporter-like_ATP-bd"/>
</dbReference>
<keyword evidence="1" id="KW-0813">Transport</keyword>
<reference evidence="5" key="1">
    <citation type="submission" date="2023-08" db="EMBL/GenBank/DDBJ databases">
        <title>Complete genome sequence of Shewanella oncorhynchi Z-P2, a siderophore putrebactin-producing bacterium.</title>
        <authorList>
            <person name="Zhang Y."/>
        </authorList>
    </citation>
    <scope>NUCLEOTIDE SEQUENCE</scope>
    <source>
        <strain evidence="5">Z-P2</strain>
    </source>
</reference>
<dbReference type="AlphaFoldDB" id="A0AA50KEG8"/>
<dbReference type="GO" id="GO:0005524">
    <property type="term" value="F:ATP binding"/>
    <property type="evidence" value="ECO:0007669"/>
    <property type="project" value="UniProtKB-KW"/>
</dbReference>
<protein>
    <submittedName>
        <fullName evidence="5">ATP-binding cassette domain-containing protein</fullName>
    </submittedName>
</protein>
<keyword evidence="3 5" id="KW-0067">ATP-binding</keyword>
<keyword evidence="2" id="KW-0547">Nucleotide-binding</keyword>
<dbReference type="GO" id="GO:0042626">
    <property type="term" value="F:ATPase-coupled transmembrane transporter activity"/>
    <property type="evidence" value="ECO:0007669"/>
    <property type="project" value="TreeGrafter"/>
</dbReference>
<evidence type="ECO:0000256" key="2">
    <source>
        <dbReference type="ARBA" id="ARBA00022741"/>
    </source>
</evidence>
<dbReference type="GO" id="GO:0043190">
    <property type="term" value="C:ATP-binding cassette (ABC) transporter complex"/>
    <property type="evidence" value="ECO:0007669"/>
    <property type="project" value="TreeGrafter"/>
</dbReference>
<accession>A0AA50KEG8</accession>
<dbReference type="InterPro" id="IPR027417">
    <property type="entry name" value="P-loop_NTPase"/>
</dbReference>
<dbReference type="InterPro" id="IPR050095">
    <property type="entry name" value="ECF_ABC_transporter_ATP-bd"/>
</dbReference>
<dbReference type="FunFam" id="3.40.50.300:FF:000866">
    <property type="entry name" value="Molybdate ABC transporter ATP-binding protein ModF"/>
    <property type="match status" value="1"/>
</dbReference>
<dbReference type="RefSeq" id="WP_306684518.1">
    <property type="nucleotide sequence ID" value="NZ_CP132914.1"/>
</dbReference>
<dbReference type="Proteomes" id="UP001236800">
    <property type="component" value="Chromosome"/>
</dbReference>